<evidence type="ECO:0000259" key="1">
    <source>
        <dbReference type="Pfam" id="PF07727"/>
    </source>
</evidence>
<dbReference type="Pfam" id="PF07727">
    <property type="entry name" value="RVT_2"/>
    <property type="match status" value="1"/>
</dbReference>
<feature type="domain" description="Reverse transcriptase Ty1/copia-type" evidence="1">
    <location>
        <begin position="1"/>
        <end position="99"/>
    </location>
</feature>
<evidence type="ECO:0000313" key="3">
    <source>
        <dbReference type="Proteomes" id="UP000075243"/>
    </source>
</evidence>
<gene>
    <name evidence="2" type="ORF">KK1_016570</name>
</gene>
<dbReference type="InterPro" id="IPR013103">
    <property type="entry name" value="RVT_2"/>
</dbReference>
<dbReference type="AlphaFoldDB" id="A0A151T4V7"/>
<evidence type="ECO:0000313" key="2">
    <source>
        <dbReference type="EMBL" id="KYP62050.1"/>
    </source>
</evidence>
<dbReference type="STRING" id="3821.A0A151T4V7"/>
<protein>
    <submittedName>
        <fullName evidence="2">Retrovirus-related Pol polyprotein from transposon TNT 1-94</fullName>
    </submittedName>
</protein>
<organism evidence="2 3">
    <name type="scientific">Cajanus cajan</name>
    <name type="common">Pigeon pea</name>
    <name type="synonym">Cajanus indicus</name>
    <dbReference type="NCBI Taxonomy" id="3821"/>
    <lineage>
        <taxon>Eukaryota</taxon>
        <taxon>Viridiplantae</taxon>
        <taxon>Streptophyta</taxon>
        <taxon>Embryophyta</taxon>
        <taxon>Tracheophyta</taxon>
        <taxon>Spermatophyta</taxon>
        <taxon>Magnoliopsida</taxon>
        <taxon>eudicotyledons</taxon>
        <taxon>Gunneridae</taxon>
        <taxon>Pentapetalae</taxon>
        <taxon>rosids</taxon>
        <taxon>fabids</taxon>
        <taxon>Fabales</taxon>
        <taxon>Fabaceae</taxon>
        <taxon>Papilionoideae</taxon>
        <taxon>50 kb inversion clade</taxon>
        <taxon>NPAAA clade</taxon>
        <taxon>indigoferoid/millettioid clade</taxon>
        <taxon>Phaseoleae</taxon>
        <taxon>Cajanus</taxon>
    </lineage>
</organism>
<reference evidence="2 3" key="1">
    <citation type="journal article" date="2012" name="Nat. Biotechnol.">
        <title>Draft genome sequence of pigeonpea (Cajanus cajan), an orphan legume crop of resource-poor farmers.</title>
        <authorList>
            <person name="Varshney R.K."/>
            <person name="Chen W."/>
            <person name="Li Y."/>
            <person name="Bharti A.K."/>
            <person name="Saxena R.K."/>
            <person name="Schlueter J.A."/>
            <person name="Donoghue M.T."/>
            <person name="Azam S."/>
            <person name="Fan G."/>
            <person name="Whaley A.M."/>
            <person name="Farmer A.D."/>
            <person name="Sheridan J."/>
            <person name="Iwata A."/>
            <person name="Tuteja R."/>
            <person name="Penmetsa R.V."/>
            <person name="Wu W."/>
            <person name="Upadhyaya H.D."/>
            <person name="Yang S.P."/>
            <person name="Shah T."/>
            <person name="Saxena K.B."/>
            <person name="Michael T."/>
            <person name="McCombie W.R."/>
            <person name="Yang B."/>
            <person name="Zhang G."/>
            <person name="Yang H."/>
            <person name="Wang J."/>
            <person name="Spillane C."/>
            <person name="Cook D.R."/>
            <person name="May G.D."/>
            <person name="Xu X."/>
            <person name="Jackson S.A."/>
        </authorList>
    </citation>
    <scope>NUCLEOTIDE SEQUENCE [LARGE SCALE GENOMIC DNA]</scope>
    <source>
        <strain evidence="3">cv. Asha</strain>
    </source>
</reference>
<dbReference type="Gramene" id="C.cajan_16098.t">
    <property type="protein sequence ID" value="C.cajan_16098.t.cds1"/>
    <property type="gene ID" value="C.cajan_16098"/>
</dbReference>
<name>A0A151T4V7_CAJCA</name>
<keyword evidence="3" id="KW-1185">Reference proteome</keyword>
<proteinExistence type="predicted"/>
<sequence>MDVKSHFLNGFIEEEVYVHQPPGIIDFKFSNHVFKLKKELYGLRQALRSWYERLSKFLVDNNYVRGKVDNILFVKKFENDNMLIQIYVNNIVFGATNISLCQ</sequence>
<dbReference type="Proteomes" id="UP000075243">
    <property type="component" value="Chromosome 8"/>
</dbReference>
<accession>A0A151T4V7</accession>
<dbReference type="EMBL" id="CM003610">
    <property type="protein sequence ID" value="KYP62050.1"/>
    <property type="molecule type" value="Genomic_DNA"/>
</dbReference>